<dbReference type="Proteomes" id="UP000594638">
    <property type="component" value="Unassembled WGS sequence"/>
</dbReference>
<evidence type="ECO:0000256" key="1">
    <source>
        <dbReference type="ARBA" id="ARBA00023125"/>
    </source>
</evidence>
<dbReference type="OrthoDB" id="10253401at2759"/>
<proteinExistence type="predicted"/>
<keyword evidence="1" id="KW-0238">DNA-binding</keyword>
<dbReference type="PANTHER" id="PTHR10245:SF15">
    <property type="entry name" value="ENDOTHELIAL DIFFERENTIATION-RELATED FACTOR 1"/>
    <property type="match status" value="1"/>
</dbReference>
<dbReference type="AlphaFoldDB" id="A0A8S0URL5"/>
<dbReference type="Gramene" id="OE9A026141T1">
    <property type="protein sequence ID" value="OE9A026141C1"/>
    <property type="gene ID" value="OE9A026141"/>
</dbReference>
<feature type="non-terminal residue" evidence="3">
    <location>
        <position position="1"/>
    </location>
</feature>
<accession>A0A8S0URL5</accession>
<dbReference type="PANTHER" id="PTHR10245">
    <property type="entry name" value="ENDOTHELIAL DIFFERENTIATION-RELATED FACTOR 1 MULTIPROTEIN BRIDGING FACTOR 1"/>
    <property type="match status" value="1"/>
</dbReference>
<dbReference type="PROSITE" id="PS50943">
    <property type="entry name" value="HTH_CROC1"/>
    <property type="match status" value="1"/>
</dbReference>
<organism evidence="3 4">
    <name type="scientific">Olea europaea subsp. europaea</name>
    <dbReference type="NCBI Taxonomy" id="158383"/>
    <lineage>
        <taxon>Eukaryota</taxon>
        <taxon>Viridiplantae</taxon>
        <taxon>Streptophyta</taxon>
        <taxon>Embryophyta</taxon>
        <taxon>Tracheophyta</taxon>
        <taxon>Spermatophyta</taxon>
        <taxon>Magnoliopsida</taxon>
        <taxon>eudicotyledons</taxon>
        <taxon>Gunneridae</taxon>
        <taxon>Pentapetalae</taxon>
        <taxon>asterids</taxon>
        <taxon>lamiids</taxon>
        <taxon>Lamiales</taxon>
        <taxon>Oleaceae</taxon>
        <taxon>Oleeae</taxon>
        <taxon>Olea</taxon>
    </lineage>
</organism>
<keyword evidence="4" id="KW-1185">Reference proteome</keyword>
<dbReference type="InterPro" id="IPR001387">
    <property type="entry name" value="Cro/C1-type_HTH"/>
</dbReference>
<name>A0A8S0URL5_OLEEU</name>
<sequence>TPDAACLRRHRLRSTAVLSTHRPSSRLTVFKTRKRERVIGSMGTSCMIAQPSYAGENEQPQVVQEYENGKVVPNQAMLAKMERVLGVKLRRKFVHQ</sequence>
<dbReference type="GO" id="GO:0003677">
    <property type="term" value="F:DNA binding"/>
    <property type="evidence" value="ECO:0007669"/>
    <property type="project" value="UniProtKB-KW"/>
</dbReference>
<dbReference type="InterPro" id="IPR010982">
    <property type="entry name" value="Lambda_DNA-bd_dom_sf"/>
</dbReference>
<evidence type="ECO:0000259" key="2">
    <source>
        <dbReference type="PROSITE" id="PS50943"/>
    </source>
</evidence>
<evidence type="ECO:0000313" key="4">
    <source>
        <dbReference type="Proteomes" id="UP000594638"/>
    </source>
</evidence>
<protein>
    <submittedName>
        <fullName evidence="3">Multi -bridging factor 1c</fullName>
    </submittedName>
</protein>
<gene>
    <name evidence="3" type="ORF">OLEA9_A026141</name>
</gene>
<dbReference type="GO" id="GO:0005634">
    <property type="term" value="C:nucleus"/>
    <property type="evidence" value="ECO:0007669"/>
    <property type="project" value="TreeGrafter"/>
</dbReference>
<reference evidence="3 4" key="1">
    <citation type="submission" date="2019-12" db="EMBL/GenBank/DDBJ databases">
        <authorList>
            <person name="Alioto T."/>
            <person name="Alioto T."/>
            <person name="Gomez Garrido J."/>
        </authorList>
    </citation>
    <scope>NUCLEOTIDE SEQUENCE [LARGE SCALE GENOMIC DNA]</scope>
</reference>
<dbReference type="Pfam" id="PF01381">
    <property type="entry name" value="HTH_3"/>
    <property type="match status" value="1"/>
</dbReference>
<feature type="domain" description="HTH cro/C1-type" evidence="2">
    <location>
        <begin position="60"/>
        <end position="92"/>
    </location>
</feature>
<dbReference type="CDD" id="cd00093">
    <property type="entry name" value="HTH_XRE"/>
    <property type="match status" value="1"/>
</dbReference>
<comment type="caution">
    <text evidence="3">The sequence shown here is derived from an EMBL/GenBank/DDBJ whole genome shotgun (WGS) entry which is preliminary data.</text>
</comment>
<dbReference type="Gene3D" id="1.10.260.40">
    <property type="entry name" value="lambda repressor-like DNA-binding domains"/>
    <property type="match status" value="1"/>
</dbReference>
<evidence type="ECO:0000313" key="3">
    <source>
        <dbReference type="EMBL" id="CAA3020446.1"/>
    </source>
</evidence>
<dbReference type="EMBL" id="CACTIH010009039">
    <property type="protein sequence ID" value="CAA3020446.1"/>
    <property type="molecule type" value="Genomic_DNA"/>
</dbReference>